<name>A0ABQ7L213_BRACM</name>
<proteinExistence type="predicted"/>
<keyword evidence="2" id="KW-1185">Reference proteome</keyword>
<sequence length="151" mass="17068">MGQYLILGKGGSNQLPFMFSLSGVMFSGIPNRDAEGVSRKATHMDPDCKCEKSSQISLMRQVVFQEPMSFRPNPPSILPSGVPFHKKFEHINLIFPIHFFGKTNVEVHKFRRHAITVSSLPVNDLTDQQLILALILWRRDSQFAKASRIEG</sequence>
<comment type="caution">
    <text evidence="1">The sequence shown here is derived from an EMBL/GenBank/DDBJ whole genome shotgun (WGS) entry which is preliminary data.</text>
</comment>
<reference evidence="1 2" key="1">
    <citation type="submission" date="2021-03" db="EMBL/GenBank/DDBJ databases">
        <authorList>
            <person name="King G.J."/>
            <person name="Bancroft I."/>
            <person name="Baten A."/>
            <person name="Bloomfield J."/>
            <person name="Borpatragohain P."/>
            <person name="He Z."/>
            <person name="Irish N."/>
            <person name="Irwin J."/>
            <person name="Liu K."/>
            <person name="Mauleon R.P."/>
            <person name="Moore J."/>
            <person name="Morris R."/>
            <person name="Ostergaard L."/>
            <person name="Wang B."/>
            <person name="Wells R."/>
        </authorList>
    </citation>
    <scope>NUCLEOTIDE SEQUENCE [LARGE SCALE GENOMIC DNA]</scope>
    <source>
        <strain evidence="1">R-o-18</strain>
        <tissue evidence="1">Leaf</tissue>
    </source>
</reference>
<protein>
    <submittedName>
        <fullName evidence="1">Uncharacterized protein</fullName>
    </submittedName>
</protein>
<accession>A0ABQ7L213</accession>
<dbReference type="Proteomes" id="UP000823674">
    <property type="component" value="Chromosome A07"/>
</dbReference>
<dbReference type="EMBL" id="JADBGQ010000009">
    <property type="protein sequence ID" value="KAG5379311.1"/>
    <property type="molecule type" value="Genomic_DNA"/>
</dbReference>
<organism evidence="1 2">
    <name type="scientific">Brassica rapa subsp. trilocularis</name>
    <dbReference type="NCBI Taxonomy" id="1813537"/>
    <lineage>
        <taxon>Eukaryota</taxon>
        <taxon>Viridiplantae</taxon>
        <taxon>Streptophyta</taxon>
        <taxon>Embryophyta</taxon>
        <taxon>Tracheophyta</taxon>
        <taxon>Spermatophyta</taxon>
        <taxon>Magnoliopsida</taxon>
        <taxon>eudicotyledons</taxon>
        <taxon>Gunneridae</taxon>
        <taxon>Pentapetalae</taxon>
        <taxon>rosids</taxon>
        <taxon>malvids</taxon>
        <taxon>Brassicales</taxon>
        <taxon>Brassicaceae</taxon>
        <taxon>Brassiceae</taxon>
        <taxon>Brassica</taxon>
    </lineage>
</organism>
<evidence type="ECO:0000313" key="1">
    <source>
        <dbReference type="EMBL" id="KAG5379311.1"/>
    </source>
</evidence>
<gene>
    <name evidence="1" type="primary">A07p024000.1_BraROA</name>
    <name evidence="1" type="ORF">IGI04_027153</name>
</gene>
<evidence type="ECO:0000313" key="2">
    <source>
        <dbReference type="Proteomes" id="UP000823674"/>
    </source>
</evidence>